<evidence type="ECO:0000313" key="3">
    <source>
        <dbReference type="Proteomes" id="UP000294257"/>
    </source>
</evidence>
<dbReference type="Proteomes" id="UP000294257">
    <property type="component" value="Unassembled WGS sequence"/>
</dbReference>
<evidence type="ECO:0000313" key="2">
    <source>
        <dbReference type="EMBL" id="RZS37448.1"/>
    </source>
</evidence>
<protein>
    <submittedName>
        <fullName evidence="2">Suppressor of fused protein SUFU</fullName>
    </submittedName>
</protein>
<sequence>MTPSNADKAIARTLAAAFEHEKPPVIHYWDDNRNSSVHVLSAADRPTDGVTSYGTVGLSNHPMLVDGEEFHARVEVLGACASDIEYFGNVMSTAAFNVINSGASVLPGAVHAGAIAMYDENVTMKHLLFAPTFIWGDEPHTMYLRDKTVAFLFAVPISDAELEYAEENGTEQLEDMFEQNEIDVFDIDRPSVV</sequence>
<dbReference type="AlphaFoldDB" id="A0A4Q7KLA7"/>
<reference evidence="2 3" key="1">
    <citation type="submission" date="2019-02" db="EMBL/GenBank/DDBJ databases">
        <title>Genomic Encyclopedia of Type Strains, Phase IV (KMG-IV): sequencing the most valuable type-strain genomes for metagenomic binning, comparative biology and taxonomic classification.</title>
        <authorList>
            <person name="Goeker M."/>
        </authorList>
    </citation>
    <scope>NUCLEOTIDE SEQUENCE [LARGE SCALE GENOMIC DNA]</scope>
    <source>
        <strain evidence="2 3">DSM 101727</strain>
    </source>
</reference>
<organism evidence="2 3">
    <name type="scientific">Herbihabitans rhizosphaerae</name>
    <dbReference type="NCBI Taxonomy" id="1872711"/>
    <lineage>
        <taxon>Bacteria</taxon>
        <taxon>Bacillati</taxon>
        <taxon>Actinomycetota</taxon>
        <taxon>Actinomycetes</taxon>
        <taxon>Pseudonocardiales</taxon>
        <taxon>Pseudonocardiaceae</taxon>
        <taxon>Herbihabitans</taxon>
    </lineage>
</organism>
<dbReference type="EMBL" id="SGWQ01000005">
    <property type="protein sequence ID" value="RZS37448.1"/>
    <property type="molecule type" value="Genomic_DNA"/>
</dbReference>
<gene>
    <name evidence="2" type="ORF">EV193_1052</name>
</gene>
<proteinExistence type="predicted"/>
<comment type="caution">
    <text evidence="2">The sequence shown here is derived from an EMBL/GenBank/DDBJ whole genome shotgun (WGS) entry which is preliminary data.</text>
</comment>
<keyword evidence="3" id="KW-1185">Reference proteome</keyword>
<dbReference type="InterPro" id="IPR020941">
    <property type="entry name" value="SUFU-like_domain"/>
</dbReference>
<dbReference type="Pfam" id="PF05076">
    <property type="entry name" value="SUFU"/>
    <property type="match status" value="1"/>
</dbReference>
<dbReference type="OrthoDB" id="8479146at2"/>
<feature type="domain" description="Suppressor of fused-like" evidence="1">
    <location>
        <begin position="35"/>
        <end position="190"/>
    </location>
</feature>
<dbReference type="RefSeq" id="WP_130344953.1">
    <property type="nucleotide sequence ID" value="NZ_SGWQ01000005.1"/>
</dbReference>
<evidence type="ECO:0000259" key="1">
    <source>
        <dbReference type="Pfam" id="PF05076"/>
    </source>
</evidence>
<name>A0A4Q7KLA7_9PSEU</name>
<accession>A0A4Q7KLA7</accession>